<feature type="region of interest" description="Disordered" evidence="1">
    <location>
        <begin position="258"/>
        <end position="288"/>
    </location>
</feature>
<organism evidence="2 3">
    <name type="scientific">Streptomyces aidingensis</name>
    <dbReference type="NCBI Taxonomy" id="910347"/>
    <lineage>
        <taxon>Bacteria</taxon>
        <taxon>Bacillati</taxon>
        <taxon>Actinomycetota</taxon>
        <taxon>Actinomycetes</taxon>
        <taxon>Kitasatosporales</taxon>
        <taxon>Streptomycetaceae</taxon>
        <taxon>Streptomyces</taxon>
    </lineage>
</organism>
<evidence type="ECO:0000313" key="3">
    <source>
        <dbReference type="Proteomes" id="UP000199207"/>
    </source>
</evidence>
<dbReference type="EMBL" id="FOLM01000010">
    <property type="protein sequence ID" value="SFD14669.1"/>
    <property type="molecule type" value="Genomic_DNA"/>
</dbReference>
<dbReference type="RefSeq" id="WP_093839974.1">
    <property type="nucleotide sequence ID" value="NZ_FOLM01000010.1"/>
</dbReference>
<dbReference type="OrthoDB" id="3527949at2"/>
<dbReference type="STRING" id="910347.SAMN05421773_110135"/>
<gene>
    <name evidence="2" type="ORF">SAMN05421773_110135</name>
</gene>
<reference evidence="2 3" key="1">
    <citation type="submission" date="2016-10" db="EMBL/GenBank/DDBJ databases">
        <authorList>
            <person name="de Groot N.N."/>
        </authorList>
    </citation>
    <scope>NUCLEOTIDE SEQUENCE [LARGE SCALE GENOMIC DNA]</scope>
    <source>
        <strain evidence="2 3">CGMCC 4.5739</strain>
    </source>
</reference>
<evidence type="ECO:0000313" key="2">
    <source>
        <dbReference type="EMBL" id="SFD14669.1"/>
    </source>
</evidence>
<sequence>MIKHCAEAGRFCGTPSGWRRGGRCPRCRTAHNAETGRYRGMTLEQRRTVLDALRAGSRPEAAADGVGLPVARLGAQASRDGELRAALDGYPEEVQQAARVGDYLAALTRTAGDAGLAAYVCGLSDSELEDLRGRPGVAQAEAAVVALLTGAARETSPSWKILLTADRVAQLRELWADRSITVLEIGKTLGASDNTVWQWARQLGLPPRAKPPGARFAESRERLEELLEEGRSVTEMARELGVSDQSVLNWIERIGATRPGRAPRQQPVTEGEAQQAGELGGPRSRPATTLDQAMPRLRELWADGARVRDIAAELGVTPVTVHRWAAKAELPPRRSGRDSADARRRLGELWADPDRSPTSIAEELGISRVTVHKWAQEEGLPPRQAARRADQLDKVAEMWADQERTVRSIAAELGVALPTLRRRVAELGLPPRRARRMPKLEQSEARLRALWADGRGIAEIAEELGVTRETVTMWVLRLGLPTR</sequence>
<keyword evidence="3" id="KW-1185">Reference proteome</keyword>
<dbReference type="Proteomes" id="UP000199207">
    <property type="component" value="Unassembled WGS sequence"/>
</dbReference>
<dbReference type="Gene3D" id="1.10.10.60">
    <property type="entry name" value="Homeodomain-like"/>
    <property type="match status" value="3"/>
</dbReference>
<proteinExistence type="predicted"/>
<name>A0A1I1PXW1_9ACTN</name>
<accession>A0A1I1PXW1</accession>
<evidence type="ECO:0000256" key="1">
    <source>
        <dbReference type="SAM" id="MobiDB-lite"/>
    </source>
</evidence>
<dbReference type="AlphaFoldDB" id="A0A1I1PXW1"/>
<protein>
    <submittedName>
        <fullName evidence="2">Clp amino terminal domain-containing protein, pathogenicity island component</fullName>
    </submittedName>
</protein>